<dbReference type="GO" id="GO:0016301">
    <property type="term" value="F:kinase activity"/>
    <property type="evidence" value="ECO:0007669"/>
    <property type="project" value="UniProtKB-KW"/>
</dbReference>
<keyword evidence="5" id="KW-0418">Kinase</keyword>
<gene>
    <name evidence="5" type="ORF">ACFO8L_02375</name>
</gene>
<dbReference type="InterPro" id="IPR011009">
    <property type="entry name" value="Kinase-like_dom_sf"/>
</dbReference>
<feature type="transmembrane region" description="Helical" evidence="3">
    <location>
        <begin position="35"/>
        <end position="55"/>
    </location>
</feature>
<feature type="transmembrane region" description="Helical" evidence="3">
    <location>
        <begin position="602"/>
        <end position="624"/>
    </location>
</feature>
<sequence>MDLVLTIIILVAVLAMISTFAVIARRLLNLRFGLVRAFLAGGLAYLLATPIARALSGPVFNEDPGLAPLWFLILAIACSLLAAMVFLAVAEAIVPTGSVPGPIELVRSLRGRFVRTRRYLAIFRVLVRHGLAPYLRGRRPDVGAAPGRARLARSLRGALDDAGVTFVKLGQILSTRPDLMSAEFIDELALLRDKAAPASWEEVERVLADELSGPVDEVFMEFDRRPLASASIAQVYAARLRSGERVVVKVQRPGIAEVVERDLDILARIAGSLDVRTRWGRSIGVLDLSRGFAEALREELDFRVEAANMAAVAAVSRDPAVHVPAPHTPLCGRRVLVMERLDGTPLDNASGPAGSGTRDGQDGETPDRLTLARTLLDALLRQIMLDGVFHADPHPGNLMLLSDGRLGLLDFGSVGRLDGSLRASIQRLLLAMDQGDPLGVSDALLEVVPRPDEIDEQRLERELGRFMARHMSGGTPAGGVRMFTDLFRIVSGHGLSVPPEVAAVFRTLATVEGTLTRLAPGFDLVAEARAFAGRHFAGQRDAAAVKRVVTDELTSLLPMFRRLPRRVERIIGAAEHGRLSVSVRLFADDRDRRHVTGMLNQVLLTVLAATAGIMAVLLLGVAGGPKVTAQVTLYQLLAYNLLVVAAVLALRVLALIFRRDT</sequence>
<evidence type="ECO:0000256" key="2">
    <source>
        <dbReference type="SAM" id="MobiDB-lite"/>
    </source>
</evidence>
<comment type="caution">
    <text evidence="5">The sequence shown here is derived from an EMBL/GenBank/DDBJ whole genome shotgun (WGS) entry which is preliminary data.</text>
</comment>
<evidence type="ECO:0000256" key="1">
    <source>
        <dbReference type="ARBA" id="ARBA00009670"/>
    </source>
</evidence>
<organism evidence="5 6">
    <name type="scientific">Sphaerisporangium corydalis</name>
    <dbReference type="NCBI Taxonomy" id="1441875"/>
    <lineage>
        <taxon>Bacteria</taxon>
        <taxon>Bacillati</taxon>
        <taxon>Actinomycetota</taxon>
        <taxon>Actinomycetes</taxon>
        <taxon>Streptosporangiales</taxon>
        <taxon>Streptosporangiaceae</taxon>
        <taxon>Sphaerisporangium</taxon>
    </lineage>
</organism>
<name>A0ABV9E8H7_9ACTN</name>
<dbReference type="InterPro" id="IPR000719">
    <property type="entry name" value="Prot_kinase_dom"/>
</dbReference>
<dbReference type="CDD" id="cd05121">
    <property type="entry name" value="ABC1_ADCK3-like"/>
    <property type="match status" value="1"/>
</dbReference>
<protein>
    <submittedName>
        <fullName evidence="5">ABC1 kinase family protein</fullName>
    </submittedName>
</protein>
<comment type="similarity">
    <text evidence="1">Belongs to the protein kinase superfamily. ADCK protein kinase family.</text>
</comment>
<dbReference type="InterPro" id="IPR004147">
    <property type="entry name" value="ABC1_dom"/>
</dbReference>
<dbReference type="PROSITE" id="PS50011">
    <property type="entry name" value="PROTEIN_KINASE_DOM"/>
    <property type="match status" value="1"/>
</dbReference>
<feature type="domain" description="Protein kinase" evidence="4">
    <location>
        <begin position="221"/>
        <end position="661"/>
    </location>
</feature>
<dbReference type="PANTHER" id="PTHR10566:SF113">
    <property type="entry name" value="PROTEIN ACTIVITY OF BC1 COMPLEX KINASE 7, CHLOROPLASTIC"/>
    <property type="match status" value="1"/>
</dbReference>
<dbReference type="Pfam" id="PF03109">
    <property type="entry name" value="ABC1"/>
    <property type="match status" value="1"/>
</dbReference>
<evidence type="ECO:0000313" key="6">
    <source>
        <dbReference type="Proteomes" id="UP001595891"/>
    </source>
</evidence>
<keyword evidence="3" id="KW-1133">Transmembrane helix</keyword>
<accession>A0ABV9E8H7</accession>
<feature type="region of interest" description="Disordered" evidence="2">
    <location>
        <begin position="343"/>
        <end position="366"/>
    </location>
</feature>
<evidence type="ECO:0000259" key="4">
    <source>
        <dbReference type="PROSITE" id="PS50011"/>
    </source>
</evidence>
<feature type="transmembrane region" description="Helical" evidence="3">
    <location>
        <begin position="6"/>
        <end position="23"/>
    </location>
</feature>
<dbReference type="SUPFAM" id="SSF56112">
    <property type="entry name" value="Protein kinase-like (PK-like)"/>
    <property type="match status" value="1"/>
</dbReference>
<dbReference type="RefSeq" id="WP_262840940.1">
    <property type="nucleotide sequence ID" value="NZ_JANZYP010000003.1"/>
</dbReference>
<evidence type="ECO:0000256" key="3">
    <source>
        <dbReference type="SAM" id="Phobius"/>
    </source>
</evidence>
<feature type="transmembrane region" description="Helical" evidence="3">
    <location>
        <begin position="636"/>
        <end position="657"/>
    </location>
</feature>
<dbReference type="EMBL" id="JBHSFN010000001">
    <property type="protein sequence ID" value="MFC4584902.1"/>
    <property type="molecule type" value="Genomic_DNA"/>
</dbReference>
<evidence type="ECO:0000313" key="5">
    <source>
        <dbReference type="EMBL" id="MFC4584902.1"/>
    </source>
</evidence>
<keyword evidence="3" id="KW-0812">Transmembrane</keyword>
<keyword evidence="5" id="KW-0808">Transferase</keyword>
<dbReference type="Proteomes" id="UP001595891">
    <property type="component" value="Unassembled WGS sequence"/>
</dbReference>
<reference evidence="6" key="1">
    <citation type="journal article" date="2019" name="Int. J. Syst. Evol. Microbiol.">
        <title>The Global Catalogue of Microorganisms (GCM) 10K type strain sequencing project: providing services to taxonomists for standard genome sequencing and annotation.</title>
        <authorList>
            <consortium name="The Broad Institute Genomics Platform"/>
            <consortium name="The Broad Institute Genome Sequencing Center for Infectious Disease"/>
            <person name="Wu L."/>
            <person name="Ma J."/>
        </authorList>
    </citation>
    <scope>NUCLEOTIDE SEQUENCE [LARGE SCALE GENOMIC DNA]</scope>
    <source>
        <strain evidence="6">CCUG 49560</strain>
    </source>
</reference>
<keyword evidence="3" id="KW-0472">Membrane</keyword>
<keyword evidence="6" id="KW-1185">Reference proteome</keyword>
<proteinExistence type="inferred from homology"/>
<dbReference type="InterPro" id="IPR050154">
    <property type="entry name" value="UbiB_kinase"/>
</dbReference>
<feature type="transmembrane region" description="Helical" evidence="3">
    <location>
        <begin position="67"/>
        <end position="90"/>
    </location>
</feature>
<dbReference type="PANTHER" id="PTHR10566">
    <property type="entry name" value="CHAPERONE-ACTIVITY OF BC1 COMPLEX CABC1 -RELATED"/>
    <property type="match status" value="1"/>
</dbReference>